<sequence length="237" mass="26859">MKKWFLFSGALCLTASVQATSPIRFQPAVLNAAQLFNHDPSVGPVKHSLQWIRNSTGELLAMTDVWYDRSGCFTRINMADKLNDAEFHIVNQHGVLTSNRGQPVSGKVNQRCQVTELENKSGKYRLSYNAQGLLESIIDRVSGKVSQRFEYRFGQFPVRIRDYEKQTDSRFFYPAGNPQFVDMETSLTAGKDTVWLKQSCSYQKDGNVALCSQITANDADYRDAVSVTFSNHKMENY</sequence>
<dbReference type="Proteomes" id="UP001056635">
    <property type="component" value="Chromosome"/>
</dbReference>
<keyword evidence="4" id="KW-0564">Palmitate</keyword>
<feature type="chain" id="PRO_5047469116" evidence="6">
    <location>
        <begin position="20"/>
        <end position="237"/>
    </location>
</feature>
<keyword evidence="8" id="KW-1185">Reference proteome</keyword>
<accession>A0ABY4R464</accession>
<dbReference type="Pfam" id="PF06788">
    <property type="entry name" value="UPF0257"/>
    <property type="match status" value="1"/>
</dbReference>
<gene>
    <name evidence="7" type="ORF">K6958_13520</name>
</gene>
<keyword evidence="5 7" id="KW-0449">Lipoprotein</keyword>
<evidence type="ECO:0000256" key="1">
    <source>
        <dbReference type="ARBA" id="ARBA00022475"/>
    </source>
</evidence>
<dbReference type="NCBIfam" id="TIGR01643">
    <property type="entry name" value="YD_repeat_2x"/>
    <property type="match status" value="1"/>
</dbReference>
<reference evidence="7" key="1">
    <citation type="submission" date="2021-09" db="EMBL/GenBank/DDBJ databases">
        <title>First case of bloodstream infection caused by Mixta hanseatica sp. nov., a member of the Erwiniaceae family.</title>
        <authorList>
            <person name="Both A."/>
            <person name="Huang J."/>
            <person name="Wenzel P."/>
            <person name="Aepfelbacher M."/>
            <person name="Rohde H."/>
            <person name="Christner M."/>
            <person name="Hentschke M."/>
        </authorList>
    </citation>
    <scope>NUCLEOTIDE SEQUENCE</scope>
    <source>
        <strain evidence="7">X22927</strain>
    </source>
</reference>
<protein>
    <submittedName>
        <fullName evidence="7">YnfC family lipoprotein</fullName>
    </submittedName>
</protein>
<dbReference type="RefSeq" id="WP_249891588.1">
    <property type="nucleotide sequence ID" value="NZ_CP082904.1"/>
</dbReference>
<name>A0ABY4R464_9GAMM</name>
<feature type="signal peptide" evidence="6">
    <location>
        <begin position="1"/>
        <end position="19"/>
    </location>
</feature>
<evidence type="ECO:0000256" key="3">
    <source>
        <dbReference type="ARBA" id="ARBA00023136"/>
    </source>
</evidence>
<evidence type="ECO:0000256" key="2">
    <source>
        <dbReference type="ARBA" id="ARBA00022729"/>
    </source>
</evidence>
<proteinExistence type="predicted"/>
<keyword evidence="3" id="KW-0472">Membrane</keyword>
<organism evidence="7 8">
    <name type="scientific">Mixta hanseatica</name>
    <dbReference type="NCBI Taxonomy" id="2872648"/>
    <lineage>
        <taxon>Bacteria</taxon>
        <taxon>Pseudomonadati</taxon>
        <taxon>Pseudomonadota</taxon>
        <taxon>Gammaproteobacteria</taxon>
        <taxon>Enterobacterales</taxon>
        <taxon>Erwiniaceae</taxon>
        <taxon>Mixta</taxon>
    </lineage>
</organism>
<dbReference type="InterPro" id="IPR010646">
    <property type="entry name" value="UPF0257"/>
</dbReference>
<evidence type="ECO:0000313" key="7">
    <source>
        <dbReference type="EMBL" id="UQY42928.1"/>
    </source>
</evidence>
<keyword evidence="2 6" id="KW-0732">Signal</keyword>
<evidence type="ECO:0000256" key="4">
    <source>
        <dbReference type="ARBA" id="ARBA00023139"/>
    </source>
</evidence>
<keyword evidence="1" id="KW-1003">Cell membrane</keyword>
<evidence type="ECO:0000313" key="8">
    <source>
        <dbReference type="Proteomes" id="UP001056635"/>
    </source>
</evidence>
<evidence type="ECO:0000256" key="6">
    <source>
        <dbReference type="SAM" id="SignalP"/>
    </source>
</evidence>
<evidence type="ECO:0000256" key="5">
    <source>
        <dbReference type="ARBA" id="ARBA00023288"/>
    </source>
</evidence>
<dbReference type="InterPro" id="IPR006530">
    <property type="entry name" value="YD"/>
</dbReference>
<dbReference type="EMBL" id="CP082904">
    <property type="protein sequence ID" value="UQY42928.1"/>
    <property type="molecule type" value="Genomic_DNA"/>
</dbReference>